<comment type="caution">
    <text evidence="2">The sequence shown here is derived from an EMBL/GenBank/DDBJ whole genome shotgun (WGS) entry which is preliminary data.</text>
</comment>
<protein>
    <submittedName>
        <fullName evidence="2">Kinesin</fullName>
    </submittedName>
</protein>
<feature type="repeat" description="TPR" evidence="1">
    <location>
        <begin position="1008"/>
        <end position="1041"/>
    </location>
</feature>
<dbReference type="Gene3D" id="3.40.50.1580">
    <property type="entry name" value="Nucleoside phosphorylase domain"/>
    <property type="match status" value="1"/>
</dbReference>
<dbReference type="Gene3D" id="1.25.40.10">
    <property type="entry name" value="Tetratricopeptide repeat domain"/>
    <property type="match status" value="3"/>
</dbReference>
<organism evidence="2 3">
    <name type="scientific">Dendryphion nanum</name>
    <dbReference type="NCBI Taxonomy" id="256645"/>
    <lineage>
        <taxon>Eukaryota</taxon>
        <taxon>Fungi</taxon>
        <taxon>Dikarya</taxon>
        <taxon>Ascomycota</taxon>
        <taxon>Pezizomycotina</taxon>
        <taxon>Dothideomycetes</taxon>
        <taxon>Pleosporomycetidae</taxon>
        <taxon>Pleosporales</taxon>
        <taxon>Torulaceae</taxon>
        <taxon>Dendryphion</taxon>
    </lineage>
</organism>
<feature type="repeat" description="TPR" evidence="1">
    <location>
        <begin position="1134"/>
        <end position="1167"/>
    </location>
</feature>
<name>A0A9P9D3N2_9PLEO</name>
<dbReference type="EMBL" id="JAGMWT010000023">
    <property type="protein sequence ID" value="KAH7111836.1"/>
    <property type="molecule type" value="Genomic_DNA"/>
</dbReference>
<dbReference type="Proteomes" id="UP000700596">
    <property type="component" value="Unassembled WGS sequence"/>
</dbReference>
<dbReference type="InterPro" id="IPR019734">
    <property type="entry name" value="TPR_rpt"/>
</dbReference>
<dbReference type="GO" id="GO:0009116">
    <property type="term" value="P:nucleoside metabolic process"/>
    <property type="evidence" value="ECO:0007669"/>
    <property type="project" value="InterPro"/>
</dbReference>
<dbReference type="SUPFAM" id="SSF52540">
    <property type="entry name" value="P-loop containing nucleoside triphosphate hydrolases"/>
    <property type="match status" value="1"/>
</dbReference>
<feature type="repeat" description="TPR" evidence="1">
    <location>
        <begin position="840"/>
        <end position="873"/>
    </location>
</feature>
<feature type="repeat" description="TPR" evidence="1">
    <location>
        <begin position="966"/>
        <end position="999"/>
    </location>
</feature>
<dbReference type="OrthoDB" id="674604at2759"/>
<gene>
    <name evidence="2" type="ORF">B0J11DRAFT_562538</name>
</gene>
<dbReference type="PANTHER" id="PTHR46082:SF6">
    <property type="entry name" value="AAA+ ATPASE DOMAIN-CONTAINING PROTEIN-RELATED"/>
    <property type="match status" value="1"/>
</dbReference>
<dbReference type="PROSITE" id="PS50293">
    <property type="entry name" value="TPR_REGION"/>
    <property type="match status" value="6"/>
</dbReference>
<dbReference type="PANTHER" id="PTHR46082">
    <property type="entry name" value="ATP/GTP-BINDING PROTEIN-RELATED"/>
    <property type="match status" value="1"/>
</dbReference>
<feature type="repeat" description="TPR" evidence="1">
    <location>
        <begin position="756"/>
        <end position="789"/>
    </location>
</feature>
<dbReference type="PRINTS" id="PR00381">
    <property type="entry name" value="KINESINLIGHT"/>
</dbReference>
<dbReference type="InterPro" id="IPR011990">
    <property type="entry name" value="TPR-like_helical_dom_sf"/>
</dbReference>
<dbReference type="SMART" id="SM00028">
    <property type="entry name" value="TPR"/>
    <property type="match status" value="10"/>
</dbReference>
<dbReference type="InterPro" id="IPR035994">
    <property type="entry name" value="Nucleoside_phosphorylase_sf"/>
</dbReference>
<dbReference type="SUPFAM" id="SSF53167">
    <property type="entry name" value="Purine and uridine phosphorylases"/>
    <property type="match status" value="1"/>
</dbReference>
<evidence type="ECO:0000313" key="2">
    <source>
        <dbReference type="EMBL" id="KAH7111836.1"/>
    </source>
</evidence>
<evidence type="ECO:0000313" key="3">
    <source>
        <dbReference type="Proteomes" id="UP000700596"/>
    </source>
</evidence>
<evidence type="ECO:0000256" key="1">
    <source>
        <dbReference type="PROSITE-ProRule" id="PRU00339"/>
    </source>
</evidence>
<accession>A0A9P9D3N2</accession>
<keyword evidence="3" id="KW-1185">Reference proteome</keyword>
<feature type="repeat" description="TPR" evidence="1">
    <location>
        <begin position="798"/>
        <end position="831"/>
    </location>
</feature>
<feature type="repeat" description="TPR" evidence="1">
    <location>
        <begin position="882"/>
        <end position="915"/>
    </location>
</feature>
<dbReference type="GO" id="GO:0003824">
    <property type="term" value="F:catalytic activity"/>
    <property type="evidence" value="ECO:0007669"/>
    <property type="project" value="InterPro"/>
</dbReference>
<dbReference type="Pfam" id="PF13424">
    <property type="entry name" value="TPR_12"/>
    <property type="match status" value="5"/>
</dbReference>
<feature type="repeat" description="TPR" evidence="1">
    <location>
        <begin position="1050"/>
        <end position="1083"/>
    </location>
</feature>
<feature type="repeat" description="TPR" evidence="1">
    <location>
        <begin position="1092"/>
        <end position="1125"/>
    </location>
</feature>
<dbReference type="AlphaFoldDB" id="A0A9P9D3N2"/>
<dbReference type="Gene3D" id="3.40.50.300">
    <property type="entry name" value="P-loop containing nucleotide triphosphate hydrolases"/>
    <property type="match status" value="1"/>
</dbReference>
<dbReference type="SUPFAM" id="SSF48452">
    <property type="entry name" value="TPR-like"/>
    <property type="match status" value="1"/>
</dbReference>
<keyword evidence="1" id="KW-0802">TPR repeat</keyword>
<sequence>MAPRRLQATEYTVGWVCALPIELAAAQAILDEKHEKPPHDSFDSNLYTLGRIGSHNVVIICLPAGQMGTGPAAVAATRMLTRFKSIRFGLMVGVGGGVPSAVTDIRLGDVVISQPYKQHGGVVQYDFGKTGRDGHMKRTGFLNAPPKVLLSAVSQLRADRHRNQSNLAAHLALFDRLPDFGRTAAGFDILFEATYNHGGGASCEQCSREKIIKRNARRPAEEIIIHYGTIASGNQVMKDGATRDRLSAELGGVLCFEMEAAGLMNDFQCLVIRGICDYADSHKNKAWQPYAAATAAACAKEVLSLIPAAEVAETESVGELHKYHIPFSLKGVPVGKFADRLQDTQALERELLPQRQASRRRTMVVHGLGGMGKTQLAADFARRHWDSFSAVLWLDGSSESSIKQSLAACASRIPQGQVPEASRKYAAGQGGDVDAAVKDVLDWLAIPDNSEWLLVVDNIDRDDRRREEDAEAYDVEHYLPGADHGAVLITTRLPHLKQLGAQREARKVDSDHARAIFEACANDKAGQEGDELLALLDGLPLALAQAAAYMGENGTGFETYTRLYKEQWRALMEGQDSRKAPLRNYTNGSVATTWMISFAAVRSRSEAAANLLLLWAHLDNRSMWYGLLAAASQKSAIAAEQTLIWLGEIVQKEIEFIKAIAVLRSYSLVEDMEDQTGYATHPVVHQWALHIQDEDQRAGLSWVAVTAVGLAVPMSDTKKYWETQARLLPHAGACEVRIKGGIGDMFEEQKEVDVLLWAMHGLGNLYADQGKLDKAEEMYQRALRGYEKAWGPEHTSTLDTVNNLGLLYAKLGKLDKVEEMYQRALRGYEKAWGPEHTSTLDTVNNLGALYADLGKLDKAEEMYQRALRGKEKAWGPEHTSTLNTVNNLGNLYADLGKLDKAEEMYQRALRGYEKAWGPEHTSTLNTVNNLGALYAKLGKLDKAEEMYQRALRGYEKAWGPEHTSTLDTVYNLGLLYVDLGKLDKAEEMYQRALRGYEKAWGPEHTSTLNTVNNLGALYADLGKLDKAEEMYQRALRGYEKAWGPEHTSTLDTVNNLGALYADLGKLDKAEEMYQRALRGYEKAWGPEHTSTLDTVYNLGLLYVDLGKLDKAEEMYQRALRGYEKAWGPEHTSTLDTVNNLGALYADLGKLDKAEEMYQRALRGYEKACKGHAEDARIQYSKALLGYEKVLRKDHQTCRTLRDIIAALGAESGKTSAASEKALASENAHAETIAETFTKPVKLASKRYKILRMLGLKRQ</sequence>
<dbReference type="InterPro" id="IPR027417">
    <property type="entry name" value="P-loop_NTPase"/>
</dbReference>
<dbReference type="InterPro" id="IPR053137">
    <property type="entry name" value="NLR-like"/>
</dbReference>
<dbReference type="PROSITE" id="PS50005">
    <property type="entry name" value="TPR"/>
    <property type="match status" value="10"/>
</dbReference>
<reference evidence="2" key="1">
    <citation type="journal article" date="2021" name="Nat. Commun.">
        <title>Genetic determinants of endophytism in the Arabidopsis root mycobiome.</title>
        <authorList>
            <person name="Mesny F."/>
            <person name="Miyauchi S."/>
            <person name="Thiergart T."/>
            <person name="Pickel B."/>
            <person name="Atanasova L."/>
            <person name="Karlsson M."/>
            <person name="Huettel B."/>
            <person name="Barry K.W."/>
            <person name="Haridas S."/>
            <person name="Chen C."/>
            <person name="Bauer D."/>
            <person name="Andreopoulos W."/>
            <person name="Pangilinan J."/>
            <person name="LaButti K."/>
            <person name="Riley R."/>
            <person name="Lipzen A."/>
            <person name="Clum A."/>
            <person name="Drula E."/>
            <person name="Henrissat B."/>
            <person name="Kohler A."/>
            <person name="Grigoriev I.V."/>
            <person name="Martin F.M."/>
            <person name="Hacquard S."/>
        </authorList>
    </citation>
    <scope>NUCLEOTIDE SEQUENCE</scope>
    <source>
        <strain evidence="2">MPI-CAGE-CH-0243</strain>
    </source>
</reference>
<feature type="repeat" description="TPR" evidence="1">
    <location>
        <begin position="924"/>
        <end position="957"/>
    </location>
</feature>
<proteinExistence type="predicted"/>